<evidence type="ECO:0000313" key="2">
    <source>
        <dbReference type="Proteomes" id="UP000224460"/>
    </source>
</evidence>
<accession>A0AC61DDU8</accession>
<gene>
    <name evidence="1" type="primary">recO</name>
    <name evidence="1" type="ORF">CS063_05210</name>
</gene>
<dbReference type="Proteomes" id="UP000224460">
    <property type="component" value="Unassembled WGS sequence"/>
</dbReference>
<reference evidence="1" key="1">
    <citation type="submission" date="2017-10" db="EMBL/GenBank/DDBJ databases">
        <title>Genome sequence of cellulolytic Lachnospiraceae bacterium XHS1971 isolated from hotspring sediment.</title>
        <authorList>
            <person name="Vasudevan G."/>
            <person name="Joshi A.J."/>
            <person name="Hivarkar S."/>
            <person name="Lanjekar V.B."/>
            <person name="Dhakephalkar P.K."/>
            <person name="Dagar S."/>
        </authorList>
    </citation>
    <scope>NUCLEOTIDE SEQUENCE</scope>
    <source>
        <strain evidence="1">XHS1971</strain>
    </source>
</reference>
<name>A0AC61DDU8_9FIRM</name>
<sequence length="268" mass="31144">MASSVYSRSGRDDVTIKTKALVIREYIVGESDKYVTLFTKDLGKIQALAPKAKKYSGGLATGTQLFVYGEFMLTQYKDTYRLLSVDILDMFHDLRKDLFCLTYSSYIVEFVAAVTEEALVQEELLLLTLITLKNLSQEEKRLRLVRRIFELRALSLLGFMPQIKKCVDCEVFLTETEQTTYDFHVEAGGILCSNCQKHYIHTLKISYGTLYTLRYIMATPVERLFKFEVSEQVLKELEHISEDYRSYYIDKSFKTLDFISKLHQLEKK</sequence>
<comment type="caution">
    <text evidence="1">The sequence shown here is derived from an EMBL/GenBank/DDBJ whole genome shotgun (WGS) entry which is preliminary data.</text>
</comment>
<keyword evidence="2" id="KW-1185">Reference proteome</keyword>
<organism evidence="1 2">
    <name type="scientific">Sporanaerobium hydrogeniformans</name>
    <dbReference type="NCBI Taxonomy" id="3072179"/>
    <lineage>
        <taxon>Bacteria</taxon>
        <taxon>Bacillati</taxon>
        <taxon>Bacillota</taxon>
        <taxon>Clostridia</taxon>
        <taxon>Lachnospirales</taxon>
        <taxon>Lachnospiraceae</taxon>
        <taxon>Sporanaerobium</taxon>
    </lineage>
</organism>
<proteinExistence type="predicted"/>
<protein>
    <submittedName>
        <fullName evidence="1">DNA repair protein RecO</fullName>
    </submittedName>
</protein>
<dbReference type="EMBL" id="PEDL01000003">
    <property type="protein sequence ID" value="PHV71449.1"/>
    <property type="molecule type" value="Genomic_DNA"/>
</dbReference>
<evidence type="ECO:0000313" key="1">
    <source>
        <dbReference type="EMBL" id="PHV71449.1"/>
    </source>
</evidence>